<feature type="signal peptide" evidence="2">
    <location>
        <begin position="1"/>
        <end position="18"/>
    </location>
</feature>
<dbReference type="Proteomes" id="UP001362999">
    <property type="component" value="Unassembled WGS sequence"/>
</dbReference>
<evidence type="ECO:0000313" key="4">
    <source>
        <dbReference type="Proteomes" id="UP001362999"/>
    </source>
</evidence>
<dbReference type="EMBL" id="JAWWNJ010000109">
    <property type="protein sequence ID" value="KAK6992556.1"/>
    <property type="molecule type" value="Genomic_DNA"/>
</dbReference>
<reference evidence="3 4" key="1">
    <citation type="journal article" date="2024" name="J Genomics">
        <title>Draft genome sequencing and assembly of Favolaschia claudopus CIRM-BRFM 2984 isolated from oak limbs.</title>
        <authorList>
            <person name="Navarro D."/>
            <person name="Drula E."/>
            <person name="Chaduli D."/>
            <person name="Cazenave R."/>
            <person name="Ahrendt S."/>
            <person name="Wang J."/>
            <person name="Lipzen A."/>
            <person name="Daum C."/>
            <person name="Barry K."/>
            <person name="Grigoriev I.V."/>
            <person name="Favel A."/>
            <person name="Rosso M.N."/>
            <person name="Martin F."/>
        </authorList>
    </citation>
    <scope>NUCLEOTIDE SEQUENCE [LARGE SCALE GENOMIC DNA]</scope>
    <source>
        <strain evidence="3 4">CIRM-BRFM 2984</strain>
    </source>
</reference>
<evidence type="ECO:0000256" key="2">
    <source>
        <dbReference type="SAM" id="SignalP"/>
    </source>
</evidence>
<comment type="caution">
    <text evidence="3">The sequence shown here is derived from an EMBL/GenBank/DDBJ whole genome shotgun (WGS) entry which is preliminary data.</text>
</comment>
<keyword evidence="4" id="KW-1185">Reference proteome</keyword>
<organism evidence="3 4">
    <name type="scientific">Favolaschia claudopus</name>
    <dbReference type="NCBI Taxonomy" id="2862362"/>
    <lineage>
        <taxon>Eukaryota</taxon>
        <taxon>Fungi</taxon>
        <taxon>Dikarya</taxon>
        <taxon>Basidiomycota</taxon>
        <taxon>Agaricomycotina</taxon>
        <taxon>Agaricomycetes</taxon>
        <taxon>Agaricomycetidae</taxon>
        <taxon>Agaricales</taxon>
        <taxon>Marasmiineae</taxon>
        <taxon>Mycenaceae</taxon>
        <taxon>Favolaschia</taxon>
    </lineage>
</organism>
<feature type="chain" id="PRO_5043833077" evidence="2">
    <location>
        <begin position="19"/>
        <end position="286"/>
    </location>
</feature>
<protein>
    <submittedName>
        <fullName evidence="3">Uncharacterized protein</fullName>
    </submittedName>
</protein>
<feature type="region of interest" description="Disordered" evidence="1">
    <location>
        <begin position="17"/>
        <end position="55"/>
    </location>
</feature>
<keyword evidence="2" id="KW-0732">Signal</keyword>
<evidence type="ECO:0000313" key="3">
    <source>
        <dbReference type="EMBL" id="KAK6992556.1"/>
    </source>
</evidence>
<name>A0AAV9ZVG5_9AGAR</name>
<evidence type="ECO:0000256" key="1">
    <source>
        <dbReference type="SAM" id="MobiDB-lite"/>
    </source>
</evidence>
<sequence length="286" mass="32684">MLHDFLLVVAALFTSTTSPPPPRHCPHSQSFTRRRHRRRSSSSSLLLPIPSTPPPQLSLDSNINVAEIPEAPSEASSKVSLVVSLYFLPLNIPIRVLDVPGARGLLPKTFKFWISRSRERLDAFNSKLDFWASAEQRTSMQRVRGYRRAGFEFWRSRERVAASSFSKFDFSRSRDQHDSLAAPYNQRRRCGVPNASRIWEFDFPRSAERGNALSISTTYLSISILHLPATNATRKRPSQRLSRHLLNAPRTLKFDILRYAEQCDASKFSFSQNDAFSNINLDFPPY</sequence>
<gene>
    <name evidence="3" type="ORF">R3P38DRAFT_3225641</name>
</gene>
<accession>A0AAV9ZVG5</accession>
<proteinExistence type="predicted"/>
<dbReference type="AlphaFoldDB" id="A0AAV9ZVG5"/>